<dbReference type="InterPro" id="IPR036439">
    <property type="entry name" value="Dockerin_dom_sf"/>
</dbReference>
<dbReference type="AlphaFoldDB" id="A0A5K7XFN8"/>
<feature type="signal peptide" evidence="1">
    <location>
        <begin position="1"/>
        <end position="22"/>
    </location>
</feature>
<dbReference type="InterPro" id="IPR002105">
    <property type="entry name" value="Dockerin_1_rpt"/>
</dbReference>
<evidence type="ECO:0000256" key="1">
    <source>
        <dbReference type="SAM" id="SignalP"/>
    </source>
</evidence>
<dbReference type="Gene3D" id="1.10.1330.10">
    <property type="entry name" value="Dockerin domain"/>
    <property type="match status" value="1"/>
</dbReference>
<keyword evidence="1" id="KW-0732">Signal</keyword>
<feature type="chain" id="PRO_5025046364" description="PEP-CTERM protein-sorting domain-containing protein" evidence="1">
    <location>
        <begin position="23"/>
        <end position="282"/>
    </location>
</feature>
<dbReference type="Proteomes" id="UP000326837">
    <property type="component" value="Chromosome"/>
</dbReference>
<organism evidence="2 3">
    <name type="scientific">Lacipirellula parvula</name>
    <dbReference type="NCBI Taxonomy" id="2650471"/>
    <lineage>
        <taxon>Bacteria</taxon>
        <taxon>Pseudomonadati</taxon>
        <taxon>Planctomycetota</taxon>
        <taxon>Planctomycetia</taxon>
        <taxon>Pirellulales</taxon>
        <taxon>Lacipirellulaceae</taxon>
        <taxon>Lacipirellula</taxon>
    </lineage>
</organism>
<evidence type="ECO:0008006" key="4">
    <source>
        <dbReference type="Google" id="ProtNLM"/>
    </source>
</evidence>
<dbReference type="InterPro" id="IPR018247">
    <property type="entry name" value="EF_Hand_1_Ca_BS"/>
</dbReference>
<dbReference type="PROSITE" id="PS00018">
    <property type="entry name" value="EF_HAND_1"/>
    <property type="match status" value="2"/>
</dbReference>
<dbReference type="KEGG" id="lpav:PLANPX_4940"/>
<name>A0A5K7XFN8_9BACT</name>
<evidence type="ECO:0000313" key="3">
    <source>
        <dbReference type="Proteomes" id="UP000326837"/>
    </source>
</evidence>
<gene>
    <name evidence="2" type="ORF">PLANPX_4940</name>
</gene>
<accession>A0A5K7XFN8</accession>
<dbReference type="GO" id="GO:0000272">
    <property type="term" value="P:polysaccharide catabolic process"/>
    <property type="evidence" value="ECO:0007669"/>
    <property type="project" value="InterPro"/>
</dbReference>
<dbReference type="EMBL" id="AP021861">
    <property type="protein sequence ID" value="BBO35328.1"/>
    <property type="molecule type" value="Genomic_DNA"/>
</dbReference>
<evidence type="ECO:0000313" key="2">
    <source>
        <dbReference type="EMBL" id="BBO35328.1"/>
    </source>
</evidence>
<keyword evidence="3" id="KW-1185">Reference proteome</keyword>
<proteinExistence type="predicted"/>
<reference evidence="3" key="1">
    <citation type="submission" date="2019-10" db="EMBL/GenBank/DDBJ databases">
        <title>Lacipirellula parvula gen. nov., sp. nov., representing a lineage of planctomycetes widespread in freshwater anoxic habitats, and description of the family Lacipirellulaceae.</title>
        <authorList>
            <person name="Dedysh S.N."/>
            <person name="Kulichevskaya I.S."/>
            <person name="Beletsky A.V."/>
            <person name="Rakitin A.L."/>
            <person name="Mardanov A.V."/>
            <person name="Ivanova A.A."/>
            <person name="Saltykova V.X."/>
            <person name="Rijpstra W.I.C."/>
            <person name="Sinninghe Damste J.S."/>
            <person name="Ravin N.V."/>
        </authorList>
    </citation>
    <scope>NUCLEOTIDE SEQUENCE [LARGE SCALE GENOMIC DNA]</scope>
    <source>
        <strain evidence="3">PX69</strain>
    </source>
</reference>
<dbReference type="SUPFAM" id="SSF63446">
    <property type="entry name" value="Type I dockerin domain"/>
    <property type="match status" value="1"/>
</dbReference>
<protein>
    <recommendedName>
        <fullName evidence="4">PEP-CTERM protein-sorting domain-containing protein</fullName>
    </recommendedName>
</protein>
<dbReference type="Pfam" id="PF00404">
    <property type="entry name" value="Dockerin_1"/>
    <property type="match status" value="1"/>
</dbReference>
<dbReference type="GO" id="GO:0004553">
    <property type="term" value="F:hydrolase activity, hydrolyzing O-glycosyl compounds"/>
    <property type="evidence" value="ECO:0007669"/>
    <property type="project" value="InterPro"/>
</dbReference>
<sequence length="282" mass="29182">MRRLLTLFTVAAAMLSASAVHALVIDNFVEGAATLGASTEIVAQTGLNSSFVVGGARHVSVTGASTQLTIAPASGLLVSQPSGSGYFTLMYGYNAPLNANFTANGHDRFRFVIDAAGSENAEASMWISINKTLPPRGNAPGPRVVDFRGGGILEIPFSAFSADMSDVDTIAIDVVRMTGGFSLRSVSTAGPPLAGDFNREGVVDSRDLTEYLKMYGRTTANGGSYAGYLSADENRDGRVDGADFLAWQRAVATAPPAGAAVPEPAAATLAAVAGLGFLARRR</sequence>